<feature type="signal peptide" evidence="13">
    <location>
        <begin position="1"/>
        <end position="24"/>
    </location>
</feature>
<gene>
    <name evidence="16" type="ORF">NT2_07_00170</name>
</gene>
<dbReference type="Gene3D" id="2.40.170.20">
    <property type="entry name" value="TonB-dependent receptor, beta-barrel domain"/>
    <property type="match status" value="1"/>
</dbReference>
<dbReference type="GO" id="GO:0006826">
    <property type="term" value="P:iron ion transport"/>
    <property type="evidence" value="ECO:0007669"/>
    <property type="project" value="UniProtKB-KW"/>
</dbReference>
<evidence type="ECO:0000256" key="3">
    <source>
        <dbReference type="ARBA" id="ARBA00022452"/>
    </source>
</evidence>
<sequence>MRTQFKLLFAGLSVVALAAGQAQAQEAPAEPEAARSGGIGEIVVTAQKKAENLQTVPIAVTALNSAALDRTISPDLKALNGSVPSLVVTSVVNSGLVAAVSIRGIGVQEADGFLDPAVGTVVDGVYQGSNTTALLDLFDIEQIEVLRGPQGTIFGANTIGGVINVTTKKPDVDDFAVAGKVTVGNYGRADAMAAVNVPLIEGALGMRLTAMHKGVDGFYRSTADGRRLGGQNVNAGRLAFRYESGDFDATLTTELARGRNDGPVVVNYSTPGIVSTDPDVPSIPGMPTYVEGESHSLNDPISFRVGGKKGYSDFNVFGTTLAMNYDAGPVQLTSITNYRKFKLDEYTDQDGTTQEIFDTRRVTKNWQFSQELRGTVNPTDNTELLFGAYYLTKNYKLDQDGMYLFAGDYRGLLLNDQDDKSIALFAQGYINVTDALKLTAGVRWTDQKKTMAIANRSYIFGDYTGPWVPQKASASWSHWGWRLGLDYRITNDHFFYVSYVRGAHSGGFSGRTVVLEPYGPEKVDTIEAGIKTSWFDRRLQFNLSAFTTTYNDLQVDTLSYLDNVSISTIVNAGKAKIDGIEAELTLVPIDGLTLSGNLSYLDARYKEFMCDADGQAALPEDFVDCTHLKLRNAPKLQTGARATYEFALAGGKATLFGGWSHTSVRHTDTRNALVGRVPKLDLFDASVKWEPEDGRWNVSLWGKNLSNEKYRASGYFAAQAGTAGFENFVVLGAPREWGVTFGFEF</sequence>
<comment type="similarity">
    <text evidence="11 12">Belongs to the TonB-dependent receptor family.</text>
</comment>
<keyword evidence="6" id="KW-0408">Iron</keyword>
<evidence type="ECO:0000256" key="6">
    <source>
        <dbReference type="ARBA" id="ARBA00023004"/>
    </source>
</evidence>
<evidence type="ECO:0000256" key="7">
    <source>
        <dbReference type="ARBA" id="ARBA00023065"/>
    </source>
</evidence>
<keyword evidence="3 11" id="KW-1134">Transmembrane beta strand</keyword>
<evidence type="ECO:0000256" key="2">
    <source>
        <dbReference type="ARBA" id="ARBA00022448"/>
    </source>
</evidence>
<keyword evidence="10 11" id="KW-0998">Cell outer membrane</keyword>
<accession>U2YN97</accession>
<dbReference type="RefSeq" id="WP_021690835.1">
    <property type="nucleotide sequence ID" value="NZ_BASZ01000007.1"/>
</dbReference>
<dbReference type="PANTHER" id="PTHR32552:SF81">
    <property type="entry name" value="TONB-DEPENDENT OUTER MEMBRANE RECEPTOR"/>
    <property type="match status" value="1"/>
</dbReference>
<evidence type="ECO:0000313" key="16">
    <source>
        <dbReference type="EMBL" id="GAD50017.1"/>
    </source>
</evidence>
<proteinExistence type="inferred from homology"/>
<feature type="domain" description="TonB-dependent receptor plug" evidence="15">
    <location>
        <begin position="53"/>
        <end position="162"/>
    </location>
</feature>
<feature type="domain" description="TonB-dependent receptor-like beta-barrel" evidence="14">
    <location>
        <begin position="289"/>
        <end position="705"/>
    </location>
</feature>
<dbReference type="Proteomes" id="UP000016568">
    <property type="component" value="Unassembled WGS sequence"/>
</dbReference>
<keyword evidence="4" id="KW-0410">Iron transport</keyword>
<protein>
    <submittedName>
        <fullName evidence="16">Putative TonB-dependent receptor</fullName>
    </submittedName>
</protein>
<dbReference type="GO" id="GO:0009279">
    <property type="term" value="C:cell outer membrane"/>
    <property type="evidence" value="ECO:0007669"/>
    <property type="project" value="UniProtKB-SubCell"/>
</dbReference>
<evidence type="ECO:0000259" key="14">
    <source>
        <dbReference type="Pfam" id="PF00593"/>
    </source>
</evidence>
<keyword evidence="8 12" id="KW-0798">TonB box</keyword>
<comment type="caution">
    <text evidence="16">The sequence shown here is derived from an EMBL/GenBank/DDBJ whole genome shotgun (WGS) entry which is preliminary data.</text>
</comment>
<evidence type="ECO:0000256" key="13">
    <source>
        <dbReference type="SAM" id="SignalP"/>
    </source>
</evidence>
<evidence type="ECO:0000256" key="8">
    <source>
        <dbReference type="ARBA" id="ARBA00023077"/>
    </source>
</evidence>
<keyword evidence="13" id="KW-0732">Signal</keyword>
<dbReference type="KEGG" id="ntd:EGO55_06685"/>
<name>U2YN97_9SPHN</name>
<evidence type="ECO:0000313" key="17">
    <source>
        <dbReference type="Proteomes" id="UP000016568"/>
    </source>
</evidence>
<evidence type="ECO:0000256" key="4">
    <source>
        <dbReference type="ARBA" id="ARBA00022496"/>
    </source>
</evidence>
<keyword evidence="2 11" id="KW-0813">Transport</keyword>
<dbReference type="EMBL" id="BASZ01000007">
    <property type="protein sequence ID" value="GAD50017.1"/>
    <property type="molecule type" value="Genomic_DNA"/>
</dbReference>
<dbReference type="AlphaFoldDB" id="U2YN97"/>
<dbReference type="OrthoDB" id="7455607at2"/>
<evidence type="ECO:0000256" key="1">
    <source>
        <dbReference type="ARBA" id="ARBA00004571"/>
    </source>
</evidence>
<evidence type="ECO:0000256" key="10">
    <source>
        <dbReference type="ARBA" id="ARBA00023237"/>
    </source>
</evidence>
<dbReference type="InterPro" id="IPR039426">
    <property type="entry name" value="TonB-dep_rcpt-like"/>
</dbReference>
<evidence type="ECO:0000256" key="11">
    <source>
        <dbReference type="PROSITE-ProRule" id="PRU01360"/>
    </source>
</evidence>
<feature type="chain" id="PRO_5030177772" evidence="13">
    <location>
        <begin position="25"/>
        <end position="745"/>
    </location>
</feature>
<dbReference type="InterPro" id="IPR000531">
    <property type="entry name" value="Beta-barrel_TonB"/>
</dbReference>
<dbReference type="InterPro" id="IPR036942">
    <property type="entry name" value="Beta-barrel_TonB_sf"/>
</dbReference>
<dbReference type="eggNOG" id="COG4771">
    <property type="taxonomic scope" value="Bacteria"/>
</dbReference>
<dbReference type="SUPFAM" id="SSF56935">
    <property type="entry name" value="Porins"/>
    <property type="match status" value="1"/>
</dbReference>
<evidence type="ECO:0000256" key="5">
    <source>
        <dbReference type="ARBA" id="ARBA00022692"/>
    </source>
</evidence>
<dbReference type="InterPro" id="IPR012910">
    <property type="entry name" value="Plug_dom"/>
</dbReference>
<keyword evidence="5 11" id="KW-0812">Transmembrane</keyword>
<evidence type="ECO:0000256" key="12">
    <source>
        <dbReference type="RuleBase" id="RU003357"/>
    </source>
</evidence>
<dbReference type="PROSITE" id="PS52016">
    <property type="entry name" value="TONB_DEPENDENT_REC_3"/>
    <property type="match status" value="1"/>
</dbReference>
<reference evidence="16 17" key="1">
    <citation type="submission" date="2013-09" db="EMBL/GenBank/DDBJ databases">
        <title>Whole genome shotgun sequence of Novosphingobium tardaugens NBRC 16725.</title>
        <authorList>
            <person name="Isaki S."/>
            <person name="Hosoyama A."/>
            <person name="Tsuchikane K."/>
            <person name="Katsumata H."/>
            <person name="Ando Y."/>
            <person name="Yamazaki S."/>
            <person name="Fujita N."/>
        </authorList>
    </citation>
    <scope>NUCLEOTIDE SEQUENCE [LARGE SCALE GENOMIC DNA]</scope>
    <source>
        <strain evidence="16 17">NBRC 16725</strain>
    </source>
</reference>
<keyword evidence="17" id="KW-1185">Reference proteome</keyword>
<dbReference type="Pfam" id="PF00593">
    <property type="entry name" value="TonB_dep_Rec_b-barrel"/>
    <property type="match status" value="1"/>
</dbReference>
<comment type="subcellular location">
    <subcellularLocation>
        <location evidence="1 11">Cell outer membrane</location>
        <topology evidence="1 11">Multi-pass membrane protein</topology>
    </subcellularLocation>
</comment>
<dbReference type="PANTHER" id="PTHR32552">
    <property type="entry name" value="FERRICHROME IRON RECEPTOR-RELATED"/>
    <property type="match status" value="1"/>
</dbReference>
<keyword evidence="7" id="KW-0406">Ion transport</keyword>
<organism evidence="16 17">
    <name type="scientific">Caenibius tardaugens NBRC 16725</name>
    <dbReference type="NCBI Taxonomy" id="1219035"/>
    <lineage>
        <taxon>Bacteria</taxon>
        <taxon>Pseudomonadati</taxon>
        <taxon>Pseudomonadota</taxon>
        <taxon>Alphaproteobacteria</taxon>
        <taxon>Sphingomonadales</taxon>
        <taxon>Erythrobacteraceae</taxon>
        <taxon>Caenibius</taxon>
    </lineage>
</organism>
<evidence type="ECO:0000256" key="9">
    <source>
        <dbReference type="ARBA" id="ARBA00023136"/>
    </source>
</evidence>
<evidence type="ECO:0000259" key="15">
    <source>
        <dbReference type="Pfam" id="PF07715"/>
    </source>
</evidence>
<keyword evidence="16" id="KW-0675">Receptor</keyword>
<dbReference type="CDD" id="cd01347">
    <property type="entry name" value="ligand_gated_channel"/>
    <property type="match status" value="1"/>
</dbReference>
<dbReference type="Pfam" id="PF07715">
    <property type="entry name" value="Plug"/>
    <property type="match status" value="1"/>
</dbReference>
<keyword evidence="9 11" id="KW-0472">Membrane</keyword>